<evidence type="ECO:0000256" key="4">
    <source>
        <dbReference type="ARBA" id="ARBA00022989"/>
    </source>
</evidence>
<evidence type="ECO:0000313" key="9">
    <source>
        <dbReference type="Proteomes" id="UP000320216"/>
    </source>
</evidence>
<protein>
    <submittedName>
        <fullName evidence="8">ABC transporter permease</fullName>
    </submittedName>
</protein>
<dbReference type="PANTHER" id="PTHR30177">
    <property type="entry name" value="GLYCINE BETAINE/L-PROLINE TRANSPORT SYSTEM PERMEASE PROTEIN PROW"/>
    <property type="match status" value="1"/>
</dbReference>
<keyword evidence="3 6" id="KW-0812">Transmembrane</keyword>
<dbReference type="Gene3D" id="1.10.3720.10">
    <property type="entry name" value="MetI-like"/>
    <property type="match status" value="1"/>
</dbReference>
<dbReference type="PROSITE" id="PS50928">
    <property type="entry name" value="ABC_TM1"/>
    <property type="match status" value="1"/>
</dbReference>
<comment type="similarity">
    <text evidence="6">Belongs to the binding-protein-dependent transport system permease family.</text>
</comment>
<evidence type="ECO:0000259" key="7">
    <source>
        <dbReference type="PROSITE" id="PS50928"/>
    </source>
</evidence>
<evidence type="ECO:0000256" key="6">
    <source>
        <dbReference type="RuleBase" id="RU363032"/>
    </source>
</evidence>
<dbReference type="AlphaFoldDB" id="A0A5B8M009"/>
<dbReference type="InterPro" id="IPR000515">
    <property type="entry name" value="MetI-like"/>
</dbReference>
<dbReference type="OrthoDB" id="5244012at2"/>
<feature type="transmembrane region" description="Helical" evidence="6">
    <location>
        <begin position="67"/>
        <end position="87"/>
    </location>
</feature>
<dbReference type="InterPro" id="IPR035906">
    <property type="entry name" value="MetI-like_sf"/>
</dbReference>
<keyword evidence="2 6" id="KW-0813">Transport</keyword>
<evidence type="ECO:0000256" key="5">
    <source>
        <dbReference type="ARBA" id="ARBA00023136"/>
    </source>
</evidence>
<name>A0A5B8M009_9MICO</name>
<feature type="transmembrane region" description="Helical" evidence="6">
    <location>
        <begin position="158"/>
        <end position="177"/>
    </location>
</feature>
<dbReference type="GO" id="GO:0031460">
    <property type="term" value="P:glycine betaine transport"/>
    <property type="evidence" value="ECO:0007669"/>
    <property type="project" value="TreeGrafter"/>
</dbReference>
<proteinExistence type="inferred from homology"/>
<evidence type="ECO:0000256" key="1">
    <source>
        <dbReference type="ARBA" id="ARBA00004141"/>
    </source>
</evidence>
<dbReference type="GO" id="GO:0005886">
    <property type="term" value="C:plasma membrane"/>
    <property type="evidence" value="ECO:0007669"/>
    <property type="project" value="UniProtKB-SubCell"/>
</dbReference>
<keyword evidence="5 6" id="KW-0472">Membrane</keyword>
<evidence type="ECO:0000313" key="8">
    <source>
        <dbReference type="EMBL" id="QDZ13977.1"/>
    </source>
</evidence>
<comment type="subcellular location">
    <subcellularLocation>
        <location evidence="6">Cell membrane</location>
        <topology evidence="6">Multi-pass membrane protein</topology>
    </subcellularLocation>
    <subcellularLocation>
        <location evidence="1">Membrane</location>
        <topology evidence="1">Multi-pass membrane protein</topology>
    </subcellularLocation>
</comment>
<dbReference type="InterPro" id="IPR051204">
    <property type="entry name" value="ABC_transp_perm/SBD"/>
</dbReference>
<dbReference type="Proteomes" id="UP000320216">
    <property type="component" value="Chromosome"/>
</dbReference>
<dbReference type="Pfam" id="PF00528">
    <property type="entry name" value="BPD_transp_1"/>
    <property type="match status" value="1"/>
</dbReference>
<evidence type="ECO:0000256" key="2">
    <source>
        <dbReference type="ARBA" id="ARBA00022448"/>
    </source>
</evidence>
<feature type="transmembrane region" description="Helical" evidence="6">
    <location>
        <begin position="93"/>
        <end position="112"/>
    </location>
</feature>
<keyword evidence="9" id="KW-1185">Reference proteome</keyword>
<accession>A0A5B8M009</accession>
<gene>
    <name evidence="8" type="ORF">FPZ11_03530</name>
</gene>
<dbReference type="RefSeq" id="WP_146318424.1">
    <property type="nucleotide sequence ID" value="NZ_CP042305.1"/>
</dbReference>
<organism evidence="8 9">
    <name type="scientific">Humibacter ginsenosidimutans</name>
    <dbReference type="NCBI Taxonomy" id="2599293"/>
    <lineage>
        <taxon>Bacteria</taxon>
        <taxon>Bacillati</taxon>
        <taxon>Actinomycetota</taxon>
        <taxon>Actinomycetes</taxon>
        <taxon>Micrococcales</taxon>
        <taxon>Microbacteriaceae</taxon>
        <taxon>Humibacter</taxon>
    </lineage>
</organism>
<feature type="transmembrane region" description="Helical" evidence="6">
    <location>
        <begin position="189"/>
        <end position="209"/>
    </location>
</feature>
<keyword evidence="4 6" id="KW-1133">Transmembrane helix</keyword>
<dbReference type="GO" id="GO:0055085">
    <property type="term" value="P:transmembrane transport"/>
    <property type="evidence" value="ECO:0007669"/>
    <property type="project" value="InterPro"/>
</dbReference>
<feature type="domain" description="ABC transmembrane type-1" evidence="7">
    <location>
        <begin position="27"/>
        <end position="206"/>
    </location>
</feature>
<evidence type="ECO:0000256" key="3">
    <source>
        <dbReference type="ARBA" id="ARBA00022692"/>
    </source>
</evidence>
<feature type="transmembrane region" description="Helical" evidence="6">
    <location>
        <begin position="31"/>
        <end position="55"/>
    </location>
</feature>
<dbReference type="KEGG" id="huw:FPZ11_03530"/>
<dbReference type="CDD" id="cd06261">
    <property type="entry name" value="TM_PBP2"/>
    <property type="match status" value="1"/>
</dbReference>
<sequence>MTAWYQTFAWLADPANWAGPGGIPARLGEHVVYSLVTLIVAVAIAVPIGVIIGHTGKGRAVAVQLSGALRALPTLGVVLLLALWLGTGLGPPLVALVVLALPPLLAGAYAGVSAVDRQTIDAARGIGMTETQVLFKVELPLAMPIIIGGIRSGALQVIATWTVAAYLPVGGLGRFIYDGYAVQNYAEMLGASVLVIVLALVADGVFALIQRLVVPRGVVVGRASDVRVRSSKRLATTSQSTTAG</sequence>
<reference evidence="8 9" key="1">
    <citation type="submission" date="2019-07" db="EMBL/GenBank/DDBJ databases">
        <title>Full genome sequence of Humibacter sp. WJ7-1.</title>
        <authorList>
            <person name="Im W.-T."/>
        </authorList>
    </citation>
    <scope>NUCLEOTIDE SEQUENCE [LARGE SCALE GENOMIC DNA]</scope>
    <source>
        <strain evidence="8 9">WJ7-1</strain>
    </source>
</reference>
<dbReference type="EMBL" id="CP042305">
    <property type="protein sequence ID" value="QDZ13977.1"/>
    <property type="molecule type" value="Genomic_DNA"/>
</dbReference>
<dbReference type="PANTHER" id="PTHR30177:SF33">
    <property type="entry name" value="POSSIBLE OSMOPROTECTANT (GLYCINE BETAINE_CARNITINE_CHOLINE_L-PROLINE) TRANSPORT INTEGRAL MEMBRANE PROTEIN ABC TRANSPORTER PROZ"/>
    <property type="match status" value="1"/>
</dbReference>
<dbReference type="SUPFAM" id="SSF161098">
    <property type="entry name" value="MetI-like"/>
    <property type="match status" value="1"/>
</dbReference>